<evidence type="ECO:0000313" key="4">
    <source>
        <dbReference type="Proteomes" id="UP001058003"/>
    </source>
</evidence>
<dbReference type="Gene3D" id="1.20.120.450">
    <property type="entry name" value="dinb family like domain"/>
    <property type="match status" value="1"/>
</dbReference>
<dbReference type="SUPFAM" id="SSF109854">
    <property type="entry name" value="DinB/YfiT-like putative metalloenzymes"/>
    <property type="match status" value="1"/>
</dbReference>
<proteinExistence type="predicted"/>
<dbReference type="KEGG" id="daur:Daura_09440"/>
<reference evidence="3" key="1">
    <citation type="submission" date="2021-04" db="EMBL/GenBank/DDBJ databases">
        <title>Dactylosporangium aurantiacum NRRL B-8018 full assembly.</title>
        <authorList>
            <person name="Hartkoorn R.C."/>
            <person name="Beaudoing E."/>
            <person name="Hot D."/>
        </authorList>
    </citation>
    <scope>NUCLEOTIDE SEQUENCE</scope>
    <source>
        <strain evidence="3">NRRL B-8018</strain>
    </source>
</reference>
<protein>
    <submittedName>
        <fullName evidence="3">Maleylpyruvate isomerase family mycothiol-dependent enzyme</fullName>
    </submittedName>
</protein>
<dbReference type="RefSeq" id="WP_033359737.1">
    <property type="nucleotide sequence ID" value="NZ_CP073767.1"/>
</dbReference>
<dbReference type="GO" id="GO:0046872">
    <property type="term" value="F:metal ion binding"/>
    <property type="evidence" value="ECO:0007669"/>
    <property type="project" value="InterPro"/>
</dbReference>
<dbReference type="InterPro" id="IPR034660">
    <property type="entry name" value="DinB/YfiT-like"/>
</dbReference>
<keyword evidence="3" id="KW-0413">Isomerase</keyword>
<dbReference type="Pfam" id="PF11716">
    <property type="entry name" value="MDMPI_N"/>
    <property type="match status" value="1"/>
</dbReference>
<dbReference type="InterPro" id="IPR036527">
    <property type="entry name" value="SCP2_sterol-bd_dom_sf"/>
</dbReference>
<feature type="domain" description="Mycothiol-dependent maleylpyruvate isomerase metal-binding" evidence="2">
    <location>
        <begin position="12"/>
        <end position="153"/>
    </location>
</feature>
<dbReference type="NCBIfam" id="TIGR03083">
    <property type="entry name" value="maleylpyruvate isomerase family mycothiol-dependent enzyme"/>
    <property type="match status" value="1"/>
</dbReference>
<dbReference type="Proteomes" id="UP001058003">
    <property type="component" value="Chromosome"/>
</dbReference>
<dbReference type="EMBL" id="CP073767">
    <property type="protein sequence ID" value="UWZ56372.1"/>
    <property type="molecule type" value="Genomic_DNA"/>
</dbReference>
<accession>A0A9Q9IHU2</accession>
<evidence type="ECO:0000259" key="2">
    <source>
        <dbReference type="Pfam" id="PF11716"/>
    </source>
</evidence>
<organism evidence="3 4">
    <name type="scientific">Dactylosporangium aurantiacum</name>
    <dbReference type="NCBI Taxonomy" id="35754"/>
    <lineage>
        <taxon>Bacteria</taxon>
        <taxon>Bacillati</taxon>
        <taxon>Actinomycetota</taxon>
        <taxon>Actinomycetes</taxon>
        <taxon>Micromonosporales</taxon>
        <taxon>Micromonosporaceae</taxon>
        <taxon>Dactylosporangium</taxon>
    </lineage>
</organism>
<name>A0A9Q9IHU2_9ACTN</name>
<evidence type="ECO:0000256" key="1">
    <source>
        <dbReference type="SAM" id="MobiDB-lite"/>
    </source>
</evidence>
<gene>
    <name evidence="3" type="ORF">Daura_09440</name>
</gene>
<sequence>MTADPLVLSAELDRATARLLDTVRTLDGNGLVAPSRCEGWTRGHVVTHLARNADAYRNLLSWARTGVRTPAYASPEAREAGIAAGASRPHEEQLADLVTACDLLRESIDTMPAEGWTTLVQWGTTRGEPSPPVPAARVVWARICEVELHHVDLDAGYGPADWPESFTLRILHDPATPRVATLVSDNGTRLLTVADAPTVTGPAHVLAAWLTGRGPGTGLTSSTGELPSLEEWK</sequence>
<dbReference type="GO" id="GO:0016853">
    <property type="term" value="F:isomerase activity"/>
    <property type="evidence" value="ECO:0007669"/>
    <property type="project" value="UniProtKB-KW"/>
</dbReference>
<feature type="region of interest" description="Disordered" evidence="1">
    <location>
        <begin position="214"/>
        <end position="233"/>
    </location>
</feature>
<evidence type="ECO:0000313" key="3">
    <source>
        <dbReference type="EMBL" id="UWZ56372.1"/>
    </source>
</evidence>
<keyword evidence="4" id="KW-1185">Reference proteome</keyword>
<dbReference type="Gene3D" id="3.30.1050.20">
    <property type="match status" value="1"/>
</dbReference>
<dbReference type="OrthoDB" id="5118203at2"/>
<dbReference type="SUPFAM" id="SSF55718">
    <property type="entry name" value="SCP-like"/>
    <property type="match status" value="1"/>
</dbReference>
<dbReference type="InterPro" id="IPR024344">
    <property type="entry name" value="MDMPI_metal-binding"/>
</dbReference>
<dbReference type="InterPro" id="IPR017517">
    <property type="entry name" value="Maleyloyr_isom"/>
</dbReference>
<dbReference type="AlphaFoldDB" id="A0A9Q9IHU2"/>